<keyword evidence="7" id="KW-1185">Reference proteome</keyword>
<protein>
    <recommendedName>
        <fullName evidence="1">malate dehydrogenase</fullName>
        <ecNumber evidence="1">1.1.1.37</ecNumber>
    </recommendedName>
</protein>
<comment type="caution">
    <text evidence="6">The sequence shown here is derived from an EMBL/GenBank/DDBJ whole genome shotgun (WGS) entry which is preliminary data.</text>
</comment>
<evidence type="ECO:0000259" key="5">
    <source>
        <dbReference type="Pfam" id="PF00056"/>
    </source>
</evidence>
<dbReference type="OrthoDB" id="4069699at2759"/>
<dbReference type="AlphaFoldDB" id="A0A9P5X0S7"/>
<keyword evidence="3" id="KW-0560">Oxidoreductase</keyword>
<evidence type="ECO:0000256" key="2">
    <source>
        <dbReference type="ARBA" id="ARBA00022532"/>
    </source>
</evidence>
<dbReference type="InterPro" id="IPR001236">
    <property type="entry name" value="Lactate/malate_DH_N"/>
</dbReference>
<proteinExistence type="predicted"/>
<accession>A0A9P5X0S7</accession>
<reference evidence="6" key="1">
    <citation type="submission" date="2020-11" db="EMBL/GenBank/DDBJ databases">
        <authorList>
            <consortium name="DOE Joint Genome Institute"/>
            <person name="Ahrendt S."/>
            <person name="Riley R."/>
            <person name="Andreopoulos W."/>
            <person name="Labutti K."/>
            <person name="Pangilinan J."/>
            <person name="Ruiz-Duenas F.J."/>
            <person name="Barrasa J.M."/>
            <person name="Sanchez-Garcia M."/>
            <person name="Camarero S."/>
            <person name="Miyauchi S."/>
            <person name="Serrano A."/>
            <person name="Linde D."/>
            <person name="Babiker R."/>
            <person name="Drula E."/>
            <person name="Ayuso-Fernandez I."/>
            <person name="Pacheco R."/>
            <person name="Padilla G."/>
            <person name="Ferreira P."/>
            <person name="Barriuso J."/>
            <person name="Kellner H."/>
            <person name="Castanera R."/>
            <person name="Alfaro M."/>
            <person name="Ramirez L."/>
            <person name="Pisabarro A.G."/>
            <person name="Kuo A."/>
            <person name="Tritt A."/>
            <person name="Lipzen A."/>
            <person name="He G."/>
            <person name="Yan M."/>
            <person name="Ng V."/>
            <person name="Cullen D."/>
            <person name="Martin F."/>
            <person name="Rosso M.-N."/>
            <person name="Henrissat B."/>
            <person name="Hibbett D."/>
            <person name="Martinez A.T."/>
            <person name="Grigoriev I.V."/>
        </authorList>
    </citation>
    <scope>NUCLEOTIDE SEQUENCE</scope>
    <source>
        <strain evidence="6">MF-IS2</strain>
    </source>
</reference>
<dbReference type="EMBL" id="MU151751">
    <property type="protein sequence ID" value="KAF9441900.1"/>
    <property type="molecule type" value="Genomic_DNA"/>
</dbReference>
<evidence type="ECO:0000313" key="7">
    <source>
        <dbReference type="Proteomes" id="UP000807342"/>
    </source>
</evidence>
<name>A0A9P5X0S7_9AGAR</name>
<dbReference type="EC" id="1.1.1.37" evidence="1"/>
<evidence type="ECO:0000313" key="6">
    <source>
        <dbReference type="EMBL" id="KAF9441900.1"/>
    </source>
</evidence>
<dbReference type="GO" id="GO:0006099">
    <property type="term" value="P:tricarboxylic acid cycle"/>
    <property type="evidence" value="ECO:0007669"/>
    <property type="project" value="UniProtKB-KW"/>
</dbReference>
<evidence type="ECO:0000256" key="1">
    <source>
        <dbReference type="ARBA" id="ARBA00012995"/>
    </source>
</evidence>
<feature type="domain" description="Lactate/malate dehydrogenase N-terminal" evidence="5">
    <location>
        <begin position="3"/>
        <end position="69"/>
    </location>
</feature>
<dbReference type="PANTHER" id="PTHR11540:SF16">
    <property type="entry name" value="MALATE DEHYDROGENASE, MITOCHONDRIAL"/>
    <property type="match status" value="1"/>
</dbReference>
<dbReference type="Gene3D" id="3.40.50.720">
    <property type="entry name" value="NAD(P)-binding Rossmann-like Domain"/>
    <property type="match status" value="1"/>
</dbReference>
<dbReference type="SUPFAM" id="SSF51735">
    <property type="entry name" value="NAD(P)-binding Rossmann-fold domains"/>
    <property type="match status" value="1"/>
</dbReference>
<dbReference type="Proteomes" id="UP000807342">
    <property type="component" value="Unassembled WGS sequence"/>
</dbReference>
<keyword evidence="2" id="KW-0816">Tricarboxylic acid cycle</keyword>
<dbReference type="GO" id="GO:0005829">
    <property type="term" value="C:cytosol"/>
    <property type="evidence" value="ECO:0007669"/>
    <property type="project" value="TreeGrafter"/>
</dbReference>
<evidence type="ECO:0000256" key="3">
    <source>
        <dbReference type="ARBA" id="ARBA00023002"/>
    </source>
</evidence>
<dbReference type="InterPro" id="IPR036291">
    <property type="entry name" value="NAD(P)-bd_dom_sf"/>
</dbReference>
<keyword evidence="4" id="KW-0520">NAD</keyword>
<dbReference type="GO" id="GO:0030060">
    <property type="term" value="F:L-malate dehydrogenase (NAD+) activity"/>
    <property type="evidence" value="ECO:0007669"/>
    <property type="project" value="UniProtKB-EC"/>
</dbReference>
<dbReference type="Pfam" id="PF00056">
    <property type="entry name" value="Ldh_1_N"/>
    <property type="match status" value="1"/>
</dbReference>
<dbReference type="PANTHER" id="PTHR11540">
    <property type="entry name" value="MALATE AND LACTATE DEHYDROGENASE"/>
    <property type="match status" value="1"/>
</dbReference>
<gene>
    <name evidence="6" type="ORF">P691DRAFT_790488</name>
</gene>
<organism evidence="6 7">
    <name type="scientific">Macrolepiota fuliginosa MF-IS2</name>
    <dbReference type="NCBI Taxonomy" id="1400762"/>
    <lineage>
        <taxon>Eukaryota</taxon>
        <taxon>Fungi</taxon>
        <taxon>Dikarya</taxon>
        <taxon>Basidiomycota</taxon>
        <taxon>Agaricomycotina</taxon>
        <taxon>Agaricomycetes</taxon>
        <taxon>Agaricomycetidae</taxon>
        <taxon>Agaricales</taxon>
        <taxon>Agaricineae</taxon>
        <taxon>Agaricaceae</taxon>
        <taxon>Macrolepiota</taxon>
    </lineage>
</organism>
<sequence length="123" mass="12683">MVKAVVLGAVGGIGQPLSLLLKANPLVDELSLYDIVATPGVAADLSHISTPAKVEGYLPENECGTYKNTEFGEGVSTGVEMGSKAAVAPVWLPGGHVEGTKGNDSGIQVAWWSRGSRSACFKV</sequence>
<evidence type="ECO:0000256" key="4">
    <source>
        <dbReference type="ARBA" id="ARBA00023027"/>
    </source>
</evidence>